<reference evidence="2 3" key="1">
    <citation type="submission" date="2021-07" db="EMBL/GenBank/DDBJ databases">
        <title>Novel Helicobacter sp. Isolated from a dog.</title>
        <authorList>
            <person name="Rimbara E."/>
            <person name="Suzuki M."/>
        </authorList>
    </citation>
    <scope>NUCLEOTIDE SEQUENCE [LARGE SCALE GENOMIC DNA]</scope>
    <source>
        <strain evidence="3">NHP19-003</strain>
    </source>
</reference>
<sequence length="109" mass="11934">MRVSITQELLAKAMPTKAALPQFAICGYLDGSGRRWIESETELSPEQLGAIFYNMQQQEFDALLNEKLQAINGRVSAHLAQGLILVLEAVLASMWSLLVVPGMGKIVGF</sequence>
<feature type="transmembrane region" description="Helical" evidence="1">
    <location>
        <begin position="83"/>
        <end position="103"/>
    </location>
</feature>
<keyword evidence="1" id="KW-0472">Membrane</keyword>
<name>A0ABM7SAU7_9HELI</name>
<evidence type="ECO:0000313" key="2">
    <source>
        <dbReference type="EMBL" id="BCZ17762.1"/>
    </source>
</evidence>
<evidence type="ECO:0000256" key="1">
    <source>
        <dbReference type="SAM" id="Phobius"/>
    </source>
</evidence>
<evidence type="ECO:0000313" key="3">
    <source>
        <dbReference type="Proteomes" id="UP000826775"/>
    </source>
</evidence>
<organism evidence="2 3">
    <name type="scientific">Helicobacter gastrocanis</name>
    <dbReference type="NCBI Taxonomy" id="2849641"/>
    <lineage>
        <taxon>Bacteria</taxon>
        <taxon>Pseudomonadati</taxon>
        <taxon>Campylobacterota</taxon>
        <taxon>Epsilonproteobacteria</taxon>
        <taxon>Campylobacterales</taxon>
        <taxon>Helicobacteraceae</taxon>
        <taxon>Helicobacter</taxon>
    </lineage>
</organism>
<gene>
    <name evidence="2" type="ORF">NHP190003_10440</name>
</gene>
<proteinExistence type="predicted"/>
<keyword evidence="3" id="KW-1185">Reference proteome</keyword>
<dbReference type="EMBL" id="AP024814">
    <property type="protein sequence ID" value="BCZ17762.1"/>
    <property type="molecule type" value="Genomic_DNA"/>
</dbReference>
<keyword evidence="1" id="KW-0812">Transmembrane</keyword>
<keyword evidence="1" id="KW-1133">Transmembrane helix</keyword>
<dbReference type="Proteomes" id="UP000826775">
    <property type="component" value="Chromosome"/>
</dbReference>
<dbReference type="RefSeq" id="WP_221279065.1">
    <property type="nucleotide sequence ID" value="NZ_AP024814.1"/>
</dbReference>
<protein>
    <submittedName>
        <fullName evidence="2">Uncharacterized protein</fullName>
    </submittedName>
</protein>
<accession>A0ABM7SAU7</accession>